<dbReference type="AlphaFoldDB" id="A0A812R7Q3"/>
<dbReference type="OrthoDB" id="10332234at2759"/>
<gene>
    <name evidence="2" type="ORF">SPIL2461_LOCUS10458</name>
</gene>
<reference evidence="2" key="1">
    <citation type="submission" date="2021-02" db="EMBL/GenBank/DDBJ databases">
        <authorList>
            <person name="Dougan E. K."/>
            <person name="Rhodes N."/>
            <person name="Thang M."/>
            <person name="Chan C."/>
        </authorList>
    </citation>
    <scope>NUCLEOTIDE SEQUENCE</scope>
</reference>
<feature type="region of interest" description="Disordered" evidence="1">
    <location>
        <begin position="121"/>
        <end position="169"/>
    </location>
</feature>
<proteinExistence type="predicted"/>
<sequence>MRISKGDGFLQREQVSVEEKRTVGLKQPKRKFMTLEAYKKRFGAPDPSKIKSQKIGGVELQGIDIVNEEDEGVFEYIDQSSNAVSRVTDLSDPDLILSKDQNAVIFAAATKLMAPKEDPFVTLQSSSASPSGPASSVAGAGVTDGANAATGVDVSKDIEMDDDDCDNENPFAELFNRMKTSTAPKAAKAKSAAAPKAAAGAPKSKAANRNKKAESDRGSFAPPVKTPGKGDMTQDDEEASSKFRTLVDDFYMLDAASADDDASFASWAKAKIQNMQDLKNQITNKKKSLKRRSTNKDSELGPILDKYAAELTALMDFVRKLSNGNSEGLQLYNTV</sequence>
<protein>
    <submittedName>
        <fullName evidence="2">Uncharacterized protein</fullName>
    </submittedName>
</protein>
<evidence type="ECO:0000313" key="3">
    <source>
        <dbReference type="Proteomes" id="UP000649617"/>
    </source>
</evidence>
<comment type="caution">
    <text evidence="2">The sequence shown here is derived from an EMBL/GenBank/DDBJ whole genome shotgun (WGS) entry which is preliminary data.</text>
</comment>
<dbReference type="Proteomes" id="UP000649617">
    <property type="component" value="Unassembled WGS sequence"/>
</dbReference>
<feature type="compositionally biased region" description="Low complexity" evidence="1">
    <location>
        <begin position="182"/>
        <end position="207"/>
    </location>
</feature>
<organism evidence="2 3">
    <name type="scientific">Symbiodinium pilosum</name>
    <name type="common">Dinoflagellate</name>
    <dbReference type="NCBI Taxonomy" id="2952"/>
    <lineage>
        <taxon>Eukaryota</taxon>
        <taxon>Sar</taxon>
        <taxon>Alveolata</taxon>
        <taxon>Dinophyceae</taxon>
        <taxon>Suessiales</taxon>
        <taxon>Symbiodiniaceae</taxon>
        <taxon>Symbiodinium</taxon>
    </lineage>
</organism>
<accession>A0A812R7Q3</accession>
<feature type="region of interest" description="Disordered" evidence="1">
    <location>
        <begin position="182"/>
        <end position="239"/>
    </location>
</feature>
<dbReference type="EMBL" id="CAJNIZ010019465">
    <property type="protein sequence ID" value="CAE7426705.1"/>
    <property type="molecule type" value="Genomic_DNA"/>
</dbReference>
<evidence type="ECO:0000256" key="1">
    <source>
        <dbReference type="SAM" id="MobiDB-lite"/>
    </source>
</evidence>
<keyword evidence="3" id="KW-1185">Reference proteome</keyword>
<name>A0A812R7Q3_SYMPI</name>
<feature type="non-terminal residue" evidence="2">
    <location>
        <position position="1"/>
    </location>
</feature>
<feature type="compositionally biased region" description="Low complexity" evidence="1">
    <location>
        <begin position="125"/>
        <end position="141"/>
    </location>
</feature>
<evidence type="ECO:0000313" key="2">
    <source>
        <dbReference type="EMBL" id="CAE7426705.1"/>
    </source>
</evidence>